<accession>A0A918TV77</accession>
<dbReference type="PROSITE" id="PS00330">
    <property type="entry name" value="HEMOLYSIN_CALCIUM"/>
    <property type="match status" value="3"/>
</dbReference>
<dbReference type="SUPFAM" id="SSF51120">
    <property type="entry name" value="beta-Roll"/>
    <property type="match status" value="1"/>
</dbReference>
<dbReference type="Gene3D" id="2.150.10.10">
    <property type="entry name" value="Serralysin-like metalloprotease, C-terminal"/>
    <property type="match status" value="1"/>
</dbReference>
<evidence type="ECO:0000256" key="1">
    <source>
        <dbReference type="ARBA" id="ARBA00004613"/>
    </source>
</evidence>
<keyword evidence="4" id="KW-1185">Reference proteome</keyword>
<evidence type="ECO:0000313" key="4">
    <source>
        <dbReference type="Proteomes" id="UP000638981"/>
    </source>
</evidence>
<dbReference type="InterPro" id="IPR018511">
    <property type="entry name" value="Hemolysin-typ_Ca-bd_CS"/>
</dbReference>
<dbReference type="Proteomes" id="UP000638981">
    <property type="component" value="Unassembled WGS sequence"/>
</dbReference>
<dbReference type="GO" id="GO:0005576">
    <property type="term" value="C:extracellular region"/>
    <property type="evidence" value="ECO:0007669"/>
    <property type="project" value="UniProtKB-SubCell"/>
</dbReference>
<dbReference type="AlphaFoldDB" id="A0A918TV77"/>
<dbReference type="PANTHER" id="PTHR38340">
    <property type="entry name" value="S-LAYER PROTEIN"/>
    <property type="match status" value="1"/>
</dbReference>
<proteinExistence type="predicted"/>
<gene>
    <name evidence="3" type="ORF">GCM10007315_27060</name>
</gene>
<dbReference type="PRINTS" id="PR00313">
    <property type="entry name" value="CABNDNGRPT"/>
</dbReference>
<dbReference type="EMBL" id="BMYJ01000008">
    <property type="protein sequence ID" value="GHC61581.1"/>
    <property type="molecule type" value="Genomic_DNA"/>
</dbReference>
<evidence type="ECO:0000313" key="3">
    <source>
        <dbReference type="EMBL" id="GHC61581.1"/>
    </source>
</evidence>
<dbReference type="InterPro" id="IPR001343">
    <property type="entry name" value="Hemolysn_Ca-bd"/>
</dbReference>
<comment type="subcellular location">
    <subcellularLocation>
        <location evidence="1">Secreted</location>
    </subcellularLocation>
</comment>
<dbReference type="InterPro" id="IPR050557">
    <property type="entry name" value="RTX_toxin/Mannuronan_C5-epim"/>
</dbReference>
<dbReference type="InterPro" id="IPR011049">
    <property type="entry name" value="Serralysin-like_metalloprot_C"/>
</dbReference>
<keyword evidence="2" id="KW-0964">Secreted</keyword>
<evidence type="ECO:0008006" key="5">
    <source>
        <dbReference type="Google" id="ProtNLM"/>
    </source>
</evidence>
<reference evidence="3" key="2">
    <citation type="submission" date="2020-09" db="EMBL/GenBank/DDBJ databases">
        <authorList>
            <person name="Sun Q."/>
            <person name="Kim S."/>
        </authorList>
    </citation>
    <scope>NUCLEOTIDE SEQUENCE</scope>
    <source>
        <strain evidence="3">KCTC 23310</strain>
    </source>
</reference>
<name>A0A918TV77_9RHOB</name>
<sequence length="291" mass="30517">MAVWKFSLVDNMPQYFPLLMQDIADLNTLTLTGNNTGFRYAEPGLSVNFAANNLTVQSASGQPPKIVGGQVTSTTIRVDGQVALQATGLSVSAAKIFEAIDAHDEEALMRRLFEDADDITGTSKTDYLYGYAGADTIKGGVGDDNIYGGGGNDRLLGGKGRDLIDGGPGNDVIIAGAGQDSIYAGDGADRIIFDAAPVEGQRDYIQNFTGGSDRIVLDQDIFTAIGPVGLLASARFRLGTAAGDANDRIIYDNLSGTLYYDRDGNGAAKAQVIAEMVDAPALTAADFQIIA</sequence>
<dbReference type="RefSeq" id="WP_189412222.1">
    <property type="nucleotide sequence ID" value="NZ_BMYJ01000008.1"/>
</dbReference>
<organism evidence="3 4">
    <name type="scientific">Neogemmobacter tilapiae</name>
    <dbReference type="NCBI Taxonomy" id="875041"/>
    <lineage>
        <taxon>Bacteria</taxon>
        <taxon>Pseudomonadati</taxon>
        <taxon>Pseudomonadota</taxon>
        <taxon>Alphaproteobacteria</taxon>
        <taxon>Rhodobacterales</taxon>
        <taxon>Paracoccaceae</taxon>
        <taxon>Neogemmobacter</taxon>
    </lineage>
</organism>
<dbReference type="GO" id="GO:0005509">
    <property type="term" value="F:calcium ion binding"/>
    <property type="evidence" value="ECO:0007669"/>
    <property type="project" value="InterPro"/>
</dbReference>
<evidence type="ECO:0000256" key="2">
    <source>
        <dbReference type="ARBA" id="ARBA00022525"/>
    </source>
</evidence>
<protein>
    <recommendedName>
        <fullName evidence="5">Calcium-binding protein</fullName>
    </recommendedName>
</protein>
<dbReference type="Pfam" id="PF00353">
    <property type="entry name" value="HemolysinCabind"/>
    <property type="match status" value="2"/>
</dbReference>
<comment type="caution">
    <text evidence="3">The sequence shown here is derived from an EMBL/GenBank/DDBJ whole genome shotgun (WGS) entry which is preliminary data.</text>
</comment>
<reference evidence="3" key="1">
    <citation type="journal article" date="2014" name="Int. J. Syst. Evol. Microbiol.">
        <title>Complete genome sequence of Corynebacterium casei LMG S-19264T (=DSM 44701T), isolated from a smear-ripened cheese.</title>
        <authorList>
            <consortium name="US DOE Joint Genome Institute (JGI-PGF)"/>
            <person name="Walter F."/>
            <person name="Albersmeier A."/>
            <person name="Kalinowski J."/>
            <person name="Ruckert C."/>
        </authorList>
    </citation>
    <scope>NUCLEOTIDE SEQUENCE</scope>
    <source>
        <strain evidence="3">KCTC 23310</strain>
    </source>
</reference>
<dbReference type="PANTHER" id="PTHR38340:SF1">
    <property type="entry name" value="S-LAYER PROTEIN"/>
    <property type="match status" value="1"/>
</dbReference>